<dbReference type="EMBL" id="JABWDY010032148">
    <property type="protein sequence ID" value="KAF5184413.1"/>
    <property type="molecule type" value="Genomic_DNA"/>
</dbReference>
<dbReference type="Pfam" id="PF03478">
    <property type="entry name" value="Beta-prop_KIB1-4"/>
    <property type="match status" value="1"/>
</dbReference>
<keyword evidence="4" id="KW-1185">Reference proteome</keyword>
<dbReference type="Pfam" id="PF00646">
    <property type="entry name" value="F-box"/>
    <property type="match status" value="1"/>
</dbReference>
<proteinExistence type="predicted"/>
<evidence type="ECO:0000313" key="4">
    <source>
        <dbReference type="Proteomes" id="UP000554482"/>
    </source>
</evidence>
<dbReference type="InterPro" id="IPR005174">
    <property type="entry name" value="KIB1-4_b-propeller"/>
</dbReference>
<comment type="caution">
    <text evidence="3">The sequence shown here is derived from an EMBL/GenBank/DDBJ whole genome shotgun (WGS) entry which is preliminary data.</text>
</comment>
<feature type="domain" description="F-box" evidence="1">
    <location>
        <begin position="21"/>
        <end position="53"/>
    </location>
</feature>
<name>A0A7J6VHN5_THATH</name>
<protein>
    <submittedName>
        <fullName evidence="3">F-box family protein</fullName>
    </submittedName>
</protein>
<dbReference type="OrthoDB" id="1863935at2759"/>
<dbReference type="InterPro" id="IPR036047">
    <property type="entry name" value="F-box-like_dom_sf"/>
</dbReference>
<dbReference type="InterPro" id="IPR001810">
    <property type="entry name" value="F-box_dom"/>
</dbReference>
<dbReference type="Proteomes" id="UP000554482">
    <property type="component" value="Unassembled WGS sequence"/>
</dbReference>
<dbReference type="AlphaFoldDB" id="A0A7J6VHN5"/>
<evidence type="ECO:0000259" key="1">
    <source>
        <dbReference type="Pfam" id="PF00646"/>
    </source>
</evidence>
<dbReference type="SUPFAM" id="SSF81383">
    <property type="entry name" value="F-box domain"/>
    <property type="match status" value="1"/>
</dbReference>
<dbReference type="PANTHER" id="PTHR33127">
    <property type="entry name" value="TRANSMEMBRANE PROTEIN"/>
    <property type="match status" value="1"/>
</dbReference>
<organism evidence="3 4">
    <name type="scientific">Thalictrum thalictroides</name>
    <name type="common">Rue-anemone</name>
    <name type="synonym">Anemone thalictroides</name>
    <dbReference type="NCBI Taxonomy" id="46969"/>
    <lineage>
        <taxon>Eukaryota</taxon>
        <taxon>Viridiplantae</taxon>
        <taxon>Streptophyta</taxon>
        <taxon>Embryophyta</taxon>
        <taxon>Tracheophyta</taxon>
        <taxon>Spermatophyta</taxon>
        <taxon>Magnoliopsida</taxon>
        <taxon>Ranunculales</taxon>
        <taxon>Ranunculaceae</taxon>
        <taxon>Thalictroideae</taxon>
        <taxon>Thalictrum</taxon>
    </lineage>
</organism>
<accession>A0A7J6VHN5</accession>
<feature type="domain" description="KIB1-4 beta-propeller" evidence="2">
    <location>
        <begin position="85"/>
        <end position="317"/>
    </location>
</feature>
<reference evidence="3 4" key="1">
    <citation type="submission" date="2020-06" db="EMBL/GenBank/DDBJ databases">
        <title>Transcriptomic and genomic resources for Thalictrum thalictroides and T. hernandezii: Facilitating candidate gene discovery in an emerging model plant lineage.</title>
        <authorList>
            <person name="Arias T."/>
            <person name="Riano-Pachon D.M."/>
            <person name="Di Stilio V.S."/>
        </authorList>
    </citation>
    <scope>NUCLEOTIDE SEQUENCE [LARGE SCALE GENOMIC DNA]</scope>
    <source>
        <strain evidence="4">cv. WT478/WT964</strain>
        <tissue evidence="3">Leaves</tissue>
    </source>
</reference>
<dbReference type="PANTHER" id="PTHR33127:SF5">
    <property type="entry name" value="TRANSMEMBRANE PROTEIN"/>
    <property type="match status" value="1"/>
</dbReference>
<evidence type="ECO:0000259" key="2">
    <source>
        <dbReference type="Pfam" id="PF03478"/>
    </source>
</evidence>
<gene>
    <name evidence="3" type="ORF">FRX31_025998</name>
</gene>
<evidence type="ECO:0000313" key="3">
    <source>
        <dbReference type="EMBL" id="KAF5184413.1"/>
    </source>
</evidence>
<sequence length="377" mass="43593">MKKVAKRSNSSRRDKKEDRPWSDLLQDLMENIMKRLFYADHVRLRLACKGWRSMYRVPPIRQLPWLMALNENAWTSCKLFDPVYKKTYNININDDDTGLLLQGKSLKDISIQECKNGWFFMSESNNPMGNLFLYSPFINGRIITLPNLNTTIQIATFSSVPTDSDCVFFTLNTQTSFGIISISTCCLNDGNWYTRCFESTIVFGHWNVICLEGVFYCSNIEGKLGSYSIASKNWTEQQVETETISNWLLNFGIRKNLIVHMVEVDGEICKIYTIEGYGLTLFVYKLDRLKMKWNYTKCLGDHVIFLGGSDVSFPASVEGRILNRKVQIRDRIYRCVGTSTTSYDVRTARTYTCIKSYPLSKEECYKIWLEPPQSGTH</sequence>